<evidence type="ECO:0000256" key="2">
    <source>
        <dbReference type="ARBA" id="ARBA00022723"/>
    </source>
</evidence>
<dbReference type="OrthoDB" id="9773738at2"/>
<comment type="similarity">
    <text evidence="1">Belongs to the metallo-beta-lactamase superfamily.</text>
</comment>
<organism evidence="7 8">
    <name type="scientific">Aurantiacibacter xanthus</name>
    <dbReference type="NCBI Taxonomy" id="1784712"/>
    <lineage>
        <taxon>Bacteria</taxon>
        <taxon>Pseudomonadati</taxon>
        <taxon>Pseudomonadota</taxon>
        <taxon>Alphaproteobacteria</taxon>
        <taxon>Sphingomonadales</taxon>
        <taxon>Erythrobacteraceae</taxon>
        <taxon>Aurantiacibacter</taxon>
    </lineage>
</organism>
<accession>A0A3A1P6C1</accession>
<dbReference type="Pfam" id="PF00753">
    <property type="entry name" value="Lactamase_B"/>
    <property type="match status" value="1"/>
</dbReference>
<keyword evidence="8" id="KW-1185">Reference proteome</keyword>
<dbReference type="GO" id="GO:0016787">
    <property type="term" value="F:hydrolase activity"/>
    <property type="evidence" value="ECO:0007669"/>
    <property type="project" value="UniProtKB-KW"/>
</dbReference>
<dbReference type="AlphaFoldDB" id="A0A3A1P6C1"/>
<feature type="domain" description="Metallo-beta-lactamase" evidence="6">
    <location>
        <begin position="131"/>
        <end position="344"/>
    </location>
</feature>
<dbReference type="Gene3D" id="3.60.15.10">
    <property type="entry name" value="Ribonuclease Z/Hydroxyacylglutathione hydrolase-like"/>
    <property type="match status" value="1"/>
</dbReference>
<protein>
    <submittedName>
        <fullName evidence="7">MBL fold metallo-hydrolase</fullName>
    </submittedName>
</protein>
<keyword evidence="3 7" id="KW-0378">Hydrolase</keyword>
<dbReference type="Proteomes" id="UP000265366">
    <property type="component" value="Unassembled WGS sequence"/>
</dbReference>
<dbReference type="InterPro" id="IPR051013">
    <property type="entry name" value="MBL_superfamily_lactonases"/>
</dbReference>
<evidence type="ECO:0000256" key="1">
    <source>
        <dbReference type="ARBA" id="ARBA00007749"/>
    </source>
</evidence>
<dbReference type="InterPro" id="IPR001279">
    <property type="entry name" value="Metallo-B-lactamas"/>
</dbReference>
<evidence type="ECO:0000256" key="4">
    <source>
        <dbReference type="ARBA" id="ARBA00022833"/>
    </source>
</evidence>
<feature type="region of interest" description="Disordered" evidence="5">
    <location>
        <begin position="1"/>
        <end position="72"/>
    </location>
</feature>
<dbReference type="SMART" id="SM00849">
    <property type="entry name" value="Lactamase_B"/>
    <property type="match status" value="1"/>
</dbReference>
<name>A0A3A1P6C1_9SPHN</name>
<sequence>MRRLRSRQSPVDTGAAPGGKCSTLQAEDGCGGMTRLPSLQGGAGGGWSGTGDVAHPQPTLPLKGEGQKERGMAAEHVKSWQVGDVTISRIVELWDFRDDIHMTMPDATPEEVIALDWLHPHYATPEGQQRMNFQGFVVQTPDKVIVVDSCIGAGRERDFDVFCNLPEGFLEDLASLGITREQVDIVFCTHLHFDHVGWNTYKDPETGTYKPTFPNARYLFGKTEYEAWEKVLRHDGVHSDGHLVECVDPIVALGMADFIDTDHRICPELTCEPSHGHTPGHIHVRIESKGESAVITGDLMHHPMQCAMPHRDATFDMDKDAGRATRVAFVDTYKDSGILIVGAHFAEPTAGHFETGADGKVWFRGLGL</sequence>
<comment type="caution">
    <text evidence="7">The sequence shown here is derived from an EMBL/GenBank/DDBJ whole genome shotgun (WGS) entry which is preliminary data.</text>
</comment>
<evidence type="ECO:0000313" key="8">
    <source>
        <dbReference type="Proteomes" id="UP000265366"/>
    </source>
</evidence>
<dbReference type="InterPro" id="IPR036866">
    <property type="entry name" value="RibonucZ/Hydroxyglut_hydro"/>
</dbReference>
<keyword evidence="4" id="KW-0862">Zinc</keyword>
<evidence type="ECO:0000259" key="6">
    <source>
        <dbReference type="SMART" id="SM00849"/>
    </source>
</evidence>
<proteinExistence type="inferred from homology"/>
<gene>
    <name evidence="7" type="ORF">D2V17_12760</name>
</gene>
<dbReference type="CDD" id="cd16277">
    <property type="entry name" value="metallo-hydrolase-like_MBL-fold"/>
    <property type="match status" value="1"/>
</dbReference>
<dbReference type="SUPFAM" id="SSF56281">
    <property type="entry name" value="Metallo-hydrolase/oxidoreductase"/>
    <property type="match status" value="1"/>
</dbReference>
<dbReference type="GO" id="GO:0046872">
    <property type="term" value="F:metal ion binding"/>
    <property type="evidence" value="ECO:0007669"/>
    <property type="project" value="UniProtKB-KW"/>
</dbReference>
<dbReference type="EMBL" id="QXFM01000112">
    <property type="protein sequence ID" value="RIV83459.1"/>
    <property type="molecule type" value="Genomic_DNA"/>
</dbReference>
<evidence type="ECO:0000256" key="5">
    <source>
        <dbReference type="SAM" id="MobiDB-lite"/>
    </source>
</evidence>
<keyword evidence="2" id="KW-0479">Metal-binding</keyword>
<reference evidence="7 8" key="1">
    <citation type="submission" date="2018-08" db="EMBL/GenBank/DDBJ databases">
        <title>Erythrobacter zhengii sp.nov., a bacterium isolated from deep-sea sediment.</title>
        <authorList>
            <person name="Fang C."/>
            <person name="Wu Y.-H."/>
            <person name="Sun C."/>
            <person name="Wang H."/>
            <person name="Cheng H."/>
            <person name="Meng F.-X."/>
            <person name="Wang C.-S."/>
            <person name="Xu X.-W."/>
        </authorList>
    </citation>
    <scope>NUCLEOTIDE SEQUENCE [LARGE SCALE GENOMIC DNA]</scope>
    <source>
        <strain evidence="7 8">CCTCC AB 2015396</strain>
    </source>
</reference>
<dbReference type="PANTHER" id="PTHR42978:SF6">
    <property type="entry name" value="QUORUM-QUENCHING LACTONASE YTNP-RELATED"/>
    <property type="match status" value="1"/>
</dbReference>
<evidence type="ECO:0000313" key="7">
    <source>
        <dbReference type="EMBL" id="RIV83459.1"/>
    </source>
</evidence>
<dbReference type="PANTHER" id="PTHR42978">
    <property type="entry name" value="QUORUM-QUENCHING LACTONASE YTNP-RELATED-RELATED"/>
    <property type="match status" value="1"/>
</dbReference>
<evidence type="ECO:0000256" key="3">
    <source>
        <dbReference type="ARBA" id="ARBA00022801"/>
    </source>
</evidence>